<evidence type="ECO:0000313" key="4">
    <source>
        <dbReference type="Proteomes" id="UP001214250"/>
    </source>
</evidence>
<dbReference type="Proteomes" id="UP001214250">
    <property type="component" value="Chromosome 2"/>
</dbReference>
<organism evidence="3 4">
    <name type="scientific">Lentisphaera profundi</name>
    <dbReference type="NCBI Taxonomy" id="1658616"/>
    <lineage>
        <taxon>Bacteria</taxon>
        <taxon>Pseudomonadati</taxon>
        <taxon>Lentisphaerota</taxon>
        <taxon>Lentisphaeria</taxon>
        <taxon>Lentisphaerales</taxon>
        <taxon>Lentisphaeraceae</taxon>
        <taxon>Lentisphaera</taxon>
    </lineage>
</organism>
<gene>
    <name evidence="3" type="ORF">PQO03_17515</name>
</gene>
<dbReference type="Pfam" id="PF13709">
    <property type="entry name" value="DUF4159"/>
    <property type="match status" value="2"/>
</dbReference>
<dbReference type="EMBL" id="CP117812">
    <property type="protein sequence ID" value="WDE97628.1"/>
    <property type="molecule type" value="Genomic_DNA"/>
</dbReference>
<sequence>MFKSFLFTLFFTINFLSAVSDQVLGESIQALILKIKENQKPNGYIGSGNGLFTGSEAKGYTAANALALAYAGVKANDPVMKKALEALLNAPPKRIYSLSVYIMLLAEVDKVRYKDEISKQAQVLIKAQAMNGTWNYGGTGPGDNSVTQFALLGLNAARAAGIKIPVEVFEKSRKHYINQQNKDGGWGYVSSRSVTPSMTAAGLSSLSICGEELEESLEMKKGARFIGKYISNPHIQKSMGKLEQYLKTSPQSIFSNGYTSYGLERVGIFFDRRYLAGVDWYRFGAESMIRNQFRFSTHSETFFPLLFLAKGNTPLLMGKISPSFAKKNSNLRRNDCRNMMKDLSNLLSTKVDWEQVNLSEANTSLGKLPILYWSGYNVTRLTDDENDVLKKFLNDGGTLVIAPALNSRAFSDGALQEIRKIYPTAVFEYLSTDHELRQMYYDLRTSDLPLRVLSSHCSKHRVFLLKDDFSIQYEAKKVHKINRLTLANLARFAMREKPLLGRLVKKQLLVDKQEKAKKIIVDEDDDQDGMQLAYLSYSGVESLNKKAQGLELMQAYFRQGMTFPSRNKAKEVDLRDLKAMQQNPFICFSGAKKVDLSQIEKANLKFYLENGGFIFCENTCSKQAFSDSIKELLLELFPKEKLSAIPNDHVLYKEPYSQGLKLIGNAKGDQDFLQGLRLSQRYVLVMSPYDLSTSIAGGAESFGGLDTESAIRLFTNIISYALSY</sequence>
<proteinExistence type="predicted"/>
<dbReference type="SUPFAM" id="SSF48239">
    <property type="entry name" value="Terpenoid cyclases/Protein prenyltransferases"/>
    <property type="match status" value="1"/>
</dbReference>
<accession>A0ABY7VWI3</accession>
<feature type="domain" description="DUF4159" evidence="2">
    <location>
        <begin position="333"/>
        <end position="451"/>
    </location>
</feature>
<dbReference type="Gene3D" id="1.50.10.20">
    <property type="match status" value="1"/>
</dbReference>
<feature type="domain" description="DUF4159" evidence="2">
    <location>
        <begin position="531"/>
        <end position="722"/>
    </location>
</feature>
<dbReference type="RefSeq" id="WP_274152140.1">
    <property type="nucleotide sequence ID" value="NZ_CP117812.1"/>
</dbReference>
<dbReference type="InterPro" id="IPR008930">
    <property type="entry name" value="Terpenoid_cyclase/PrenylTrfase"/>
</dbReference>
<keyword evidence="1" id="KW-0732">Signal</keyword>
<dbReference type="InterPro" id="IPR025297">
    <property type="entry name" value="DUF4159"/>
</dbReference>
<dbReference type="Gene3D" id="3.40.50.12140">
    <property type="entry name" value="Domain of unknown function DUF4159"/>
    <property type="match status" value="2"/>
</dbReference>
<name>A0ABY7VWI3_9BACT</name>
<feature type="chain" id="PRO_5045190223" evidence="1">
    <location>
        <begin position="19"/>
        <end position="724"/>
    </location>
</feature>
<evidence type="ECO:0000259" key="2">
    <source>
        <dbReference type="Pfam" id="PF13709"/>
    </source>
</evidence>
<evidence type="ECO:0000256" key="1">
    <source>
        <dbReference type="SAM" id="SignalP"/>
    </source>
</evidence>
<feature type="signal peptide" evidence="1">
    <location>
        <begin position="1"/>
        <end position="18"/>
    </location>
</feature>
<keyword evidence="4" id="KW-1185">Reference proteome</keyword>
<protein>
    <submittedName>
        <fullName evidence="3">DUF4159 domain-containing protein</fullName>
    </submittedName>
</protein>
<evidence type="ECO:0000313" key="3">
    <source>
        <dbReference type="EMBL" id="WDE97628.1"/>
    </source>
</evidence>
<reference evidence="3 4" key="1">
    <citation type="submission" date="2023-02" db="EMBL/GenBank/DDBJ databases">
        <title>Genome sequence of Lentisphaera profundi SAORIC-696.</title>
        <authorList>
            <person name="Kim e."/>
            <person name="Cho J.-C."/>
            <person name="Choi A."/>
            <person name="Kang I."/>
        </authorList>
    </citation>
    <scope>NUCLEOTIDE SEQUENCE [LARGE SCALE GENOMIC DNA]</scope>
    <source>
        <strain evidence="3 4">SAORIC-696</strain>
    </source>
</reference>